<feature type="region of interest" description="Disordered" evidence="4">
    <location>
        <begin position="1"/>
        <end position="62"/>
    </location>
</feature>
<dbReference type="SMART" id="SM00244">
    <property type="entry name" value="PHB"/>
    <property type="match status" value="1"/>
</dbReference>
<dbReference type="EnsemblMetazoa" id="PPA20515.1">
    <property type="protein sequence ID" value="PPA20515.1"/>
    <property type="gene ID" value="WBGene00110069"/>
</dbReference>
<feature type="compositionally biased region" description="Low complexity" evidence="4">
    <location>
        <begin position="376"/>
        <end position="404"/>
    </location>
</feature>
<dbReference type="CDD" id="cd03403">
    <property type="entry name" value="SPFH_stomatin"/>
    <property type="match status" value="1"/>
</dbReference>
<dbReference type="GO" id="GO:0005886">
    <property type="term" value="C:plasma membrane"/>
    <property type="evidence" value="ECO:0000318"/>
    <property type="project" value="GO_Central"/>
</dbReference>
<gene>
    <name evidence="6" type="primary">WBGene00110069</name>
</gene>
<dbReference type="InterPro" id="IPR043202">
    <property type="entry name" value="Band-7_stomatin-like"/>
</dbReference>
<feature type="region of interest" description="Disordered" evidence="4">
    <location>
        <begin position="1190"/>
        <end position="1213"/>
    </location>
</feature>
<protein>
    <submittedName>
        <fullName evidence="6">Mec-2</fullName>
    </submittedName>
</protein>
<feature type="region of interest" description="Disordered" evidence="4">
    <location>
        <begin position="372"/>
        <end position="422"/>
    </location>
</feature>
<feature type="compositionally biased region" description="Basic and acidic residues" evidence="4">
    <location>
        <begin position="637"/>
        <end position="656"/>
    </location>
</feature>
<dbReference type="Proteomes" id="UP000005239">
    <property type="component" value="Unassembled WGS sequence"/>
</dbReference>
<feature type="compositionally biased region" description="Polar residues" evidence="4">
    <location>
        <begin position="1121"/>
        <end position="1136"/>
    </location>
</feature>
<evidence type="ECO:0000256" key="4">
    <source>
        <dbReference type="SAM" id="MobiDB-lite"/>
    </source>
</evidence>
<dbReference type="InterPro" id="IPR001107">
    <property type="entry name" value="Band_7"/>
</dbReference>
<feature type="compositionally biased region" description="Low complexity" evidence="4">
    <location>
        <begin position="882"/>
        <end position="892"/>
    </location>
</feature>
<feature type="compositionally biased region" description="Basic and acidic residues" evidence="4">
    <location>
        <begin position="927"/>
        <end position="936"/>
    </location>
</feature>
<dbReference type="Gene3D" id="3.30.479.30">
    <property type="entry name" value="Band 7 domain"/>
    <property type="match status" value="1"/>
</dbReference>
<dbReference type="InterPro" id="IPR036013">
    <property type="entry name" value="Band_7/SPFH_dom_sf"/>
</dbReference>
<keyword evidence="7" id="KW-1185">Reference proteome</keyword>
<feature type="transmembrane region" description="Helical" evidence="5">
    <location>
        <begin position="93"/>
        <end position="114"/>
    </location>
</feature>
<dbReference type="SUPFAM" id="SSF117892">
    <property type="entry name" value="Band 7/SPFH domain"/>
    <property type="match status" value="1"/>
</dbReference>
<dbReference type="OrthoDB" id="2105077at2759"/>
<reference evidence="7" key="1">
    <citation type="journal article" date="2008" name="Nat. Genet.">
        <title>The Pristionchus pacificus genome provides a unique perspective on nematode lifestyle and parasitism.</title>
        <authorList>
            <person name="Dieterich C."/>
            <person name="Clifton S.W."/>
            <person name="Schuster L.N."/>
            <person name="Chinwalla A."/>
            <person name="Delehaunty K."/>
            <person name="Dinkelacker I."/>
            <person name="Fulton L."/>
            <person name="Fulton R."/>
            <person name="Godfrey J."/>
            <person name="Minx P."/>
            <person name="Mitreva M."/>
            <person name="Roeseler W."/>
            <person name="Tian H."/>
            <person name="Witte H."/>
            <person name="Yang S.P."/>
            <person name="Wilson R.K."/>
            <person name="Sommer R.J."/>
        </authorList>
    </citation>
    <scope>NUCLEOTIDE SEQUENCE [LARGE SCALE GENOMIC DNA]</scope>
    <source>
        <strain evidence="7">PS312</strain>
    </source>
</reference>
<feature type="compositionally biased region" description="Gly residues" evidence="4">
    <location>
        <begin position="476"/>
        <end position="487"/>
    </location>
</feature>
<comment type="subcellular location">
    <subcellularLocation>
        <location evidence="1">Membrane</location>
    </subcellularLocation>
</comment>
<feature type="compositionally biased region" description="Basic and acidic residues" evidence="4">
    <location>
        <begin position="672"/>
        <end position="707"/>
    </location>
</feature>
<evidence type="ECO:0000313" key="6">
    <source>
        <dbReference type="EnsemblMetazoa" id="PPA20515.1"/>
    </source>
</evidence>
<sequence>MEIDVSSDRLTAVVEDQTRSPNSLSPDPHGFSMSRKKSMKERMQEIEEKRNRKKGKGKKKEDQVMSIFDAAMLIKNINPQRIDLISANIQNEFGVCGWILTILSYILIFFTLPISACMCIKVVQEYERAVIFRLGRLMPGGAKGPGIFFIVPCIDTYRKVDLRVLSFEVPPQEILSKDSVTVAVDAVVYFRISNATISVTNVEDAARSTKLLAQTTLRNILGTKTLAEMLSDREAISHQMQSTLDEATEPWGVKVERVEVKDVRLPVQLQRAMAAEAEAAREARAKVIVAEGEQKASRALKEAAEVIAQSPSALQLRYLQTLNSISAEKNSTIIFPFPIDLLSAFLQKSSPKTHIESRSTPMQQQVPCELRQRLGSDSSSSHAAPSAPSTSQQHTTTYSSSTSTWRPRPSPLTGLSDTQTTVVRRGLAEVSIDMERNPSGEEEPPPLPKKIRSCCLYKYPDWVQGMVGEGRPPTSGGHGHSHGGGTMGPPPQGSSMNTTTTMVACCVCDWSSSSIVASPLLSPPLPNQSMCWRRRTKYLTEDIPLCKDEAECMREAAYQSSAYSMPGPSQTPSQLDPGSLYDWRRSGVTSSVGAAAAANSPAAAAAGGGAKRPSVVGGAANGNTLLKQAIANRMIKEPKDGGKEEIKEEKKEKMEKDGDEMSTSLVMSAAWYRDDEGKTGYKNKEWEKAKKIQKTAVKEKEKKKMDENGSNVDEIDEELLKKDGDGVSIQSGESSKSKKEIKEEKKEKERLEKEKKKIEKEEKKKEKERIKAEEKEKKEEEKKEKERRKRSVSPKDPKIEKAAKEKEKRESKDRDEDVEEVKKEKKERRSEEKKEDLSGKPPKDPTKLKKTRSEESSTSSRTLKISDSPRLTTLGERRDSSMSESSRVSAISHKSVKFNDRIQVNEIERNDEEESSSDDDFALMSDQEMKRLRDAAAARQAPPTSDHTPSGHAHFDEDYGYEQWGDAASGDYVDLDQLPVSVRRAIELEYSSRLASLRSNGRGEEGHTAGSMTRLHGDGTDSLLSGGYPLFPRSASGYFDDPLRDSYTFAINNEAQRRMELEREVRRREELQLLQMAQQREVQQVAAPDAAPAASLDAGLLSGDMSGSFYDNVQGRVGDGAQSSQPVKSPTGNSELFSYAPRRRQDSEVLQARAPDAAAPAAAAVAASPTPSQRSADRAAFFASLQQTSAAGAASGKSSAEREGSSSVERVFGKMEGGTPLRIDILEATPPPEGWSEAEERMRRKFVERFGARKAPVAESEFTRRGSDAESCLSTDSRESVVSATSLRAEPAFLLPLSLFASLAPLASRTRFRYPIISQSSIDLPHANLEPAPLIDEDRTKSMMSLPANQWHLQ</sequence>
<dbReference type="GO" id="GO:0008200">
    <property type="term" value="F:ion channel inhibitor activity"/>
    <property type="evidence" value="ECO:0000318"/>
    <property type="project" value="GO_Central"/>
</dbReference>
<evidence type="ECO:0000256" key="3">
    <source>
        <dbReference type="ARBA" id="ARBA00023136"/>
    </source>
</evidence>
<dbReference type="GO" id="GO:0043005">
    <property type="term" value="C:neuron projection"/>
    <property type="evidence" value="ECO:0007669"/>
    <property type="project" value="UniProtKB-ARBA"/>
</dbReference>
<keyword evidence="3 5" id="KW-0472">Membrane</keyword>
<dbReference type="PANTHER" id="PTHR10264">
    <property type="entry name" value="BAND 7 PROTEIN-RELATED"/>
    <property type="match status" value="1"/>
</dbReference>
<reference evidence="6" key="2">
    <citation type="submission" date="2022-06" db="UniProtKB">
        <authorList>
            <consortium name="EnsemblMetazoa"/>
        </authorList>
    </citation>
    <scope>IDENTIFICATION</scope>
    <source>
        <strain evidence="6">PS312</strain>
    </source>
</reference>
<dbReference type="Pfam" id="PF01145">
    <property type="entry name" value="Band_7"/>
    <property type="match status" value="1"/>
</dbReference>
<keyword evidence="5" id="KW-1133">Transmembrane helix</keyword>
<dbReference type="PANTHER" id="PTHR10264:SF19">
    <property type="entry name" value="AT06885P-RELATED"/>
    <property type="match status" value="1"/>
</dbReference>
<proteinExistence type="inferred from homology"/>
<evidence type="ECO:0000313" key="7">
    <source>
        <dbReference type="Proteomes" id="UP000005239"/>
    </source>
</evidence>
<feature type="compositionally biased region" description="Basic and acidic residues" evidence="4">
    <location>
        <begin position="793"/>
        <end position="855"/>
    </location>
</feature>
<dbReference type="PROSITE" id="PS01270">
    <property type="entry name" value="BAND_7"/>
    <property type="match status" value="1"/>
</dbReference>
<feature type="region of interest" description="Disordered" evidence="4">
    <location>
        <begin position="469"/>
        <end position="496"/>
    </location>
</feature>
<feature type="compositionally biased region" description="Polar residues" evidence="4">
    <location>
        <begin position="413"/>
        <end position="422"/>
    </location>
</feature>
<evidence type="ECO:0000256" key="5">
    <source>
        <dbReference type="SAM" id="Phobius"/>
    </source>
</evidence>
<evidence type="ECO:0000256" key="2">
    <source>
        <dbReference type="ARBA" id="ARBA00008164"/>
    </source>
</evidence>
<evidence type="ECO:0000256" key="1">
    <source>
        <dbReference type="ARBA" id="ARBA00004370"/>
    </source>
</evidence>
<dbReference type="PRINTS" id="PR00721">
    <property type="entry name" value="STOMATIN"/>
</dbReference>
<comment type="similarity">
    <text evidence="2">Belongs to the band 7/mec-2 family.</text>
</comment>
<feature type="region of interest" description="Disordered" evidence="4">
    <location>
        <begin position="1112"/>
        <end position="1140"/>
    </location>
</feature>
<dbReference type="FunFam" id="3.30.479.30:FF:000002">
    <property type="entry name" value="band 7 protein AGAP004871"/>
    <property type="match status" value="1"/>
</dbReference>
<feature type="region of interest" description="Disordered" evidence="4">
    <location>
        <begin position="637"/>
        <end position="957"/>
    </location>
</feature>
<accession>A0A2A6D0D3</accession>
<organism evidence="6 7">
    <name type="scientific">Pristionchus pacificus</name>
    <name type="common">Parasitic nematode worm</name>
    <dbReference type="NCBI Taxonomy" id="54126"/>
    <lineage>
        <taxon>Eukaryota</taxon>
        <taxon>Metazoa</taxon>
        <taxon>Ecdysozoa</taxon>
        <taxon>Nematoda</taxon>
        <taxon>Chromadorea</taxon>
        <taxon>Rhabditida</taxon>
        <taxon>Rhabditina</taxon>
        <taxon>Diplogasteromorpha</taxon>
        <taxon>Diplogasteroidea</taxon>
        <taxon>Neodiplogasteridae</taxon>
        <taxon>Pristionchus</taxon>
    </lineage>
</organism>
<feature type="compositionally biased region" description="Basic and acidic residues" evidence="4">
    <location>
        <begin position="40"/>
        <end position="50"/>
    </location>
</feature>
<feature type="region of interest" description="Disordered" evidence="4">
    <location>
        <begin position="429"/>
        <end position="448"/>
    </location>
</feature>
<dbReference type="InterPro" id="IPR018080">
    <property type="entry name" value="Band_7/stomatin-like_CS"/>
</dbReference>
<feature type="compositionally biased region" description="Acidic residues" evidence="4">
    <location>
        <begin position="909"/>
        <end position="921"/>
    </location>
</feature>
<dbReference type="InterPro" id="IPR001972">
    <property type="entry name" value="Stomatin_HflK_fam"/>
</dbReference>
<accession>A0A8R1YG45</accession>
<feature type="compositionally biased region" description="Basic and acidic residues" evidence="4">
    <location>
        <begin position="735"/>
        <end position="784"/>
    </location>
</feature>
<dbReference type="Gene3D" id="6.10.250.2090">
    <property type="match status" value="1"/>
</dbReference>
<name>A0A2A6D0D3_PRIPA</name>
<keyword evidence="5" id="KW-0812">Transmembrane</keyword>